<dbReference type="AlphaFoldDB" id="E6LW96"/>
<sequence length="222" mass="24564">MVQTFSGTLDELLSDLATELKDLSDNGRVLRMVGFTGAPGVGKSEAVTRLTQLLDGYVRGTQPLLAGIIPMDGFHKSNEVLQAEGLSEYKGRPDTFDVVGYLMALDRAHDAKTVVYAPGYDRQLGQAVAARYKVEREGVVLTEGNYLALQDGAWSLVREAIDLLIYLDVPPEVTQTRLVARHTQHGRTPEQALTWVQRVDEPNRLLVQSSKARADRVWNLSE</sequence>
<organism evidence="2 3">
    <name type="scientific">Mobiluncus curtisii ATCC 51333</name>
    <dbReference type="NCBI Taxonomy" id="887326"/>
    <lineage>
        <taxon>Bacteria</taxon>
        <taxon>Bacillati</taxon>
        <taxon>Actinomycetota</taxon>
        <taxon>Actinomycetes</taxon>
        <taxon>Actinomycetales</taxon>
        <taxon>Actinomycetaceae</taxon>
        <taxon>Mobiluncus</taxon>
    </lineage>
</organism>
<evidence type="ECO:0000259" key="1">
    <source>
        <dbReference type="Pfam" id="PF00485"/>
    </source>
</evidence>
<dbReference type="GO" id="GO:0016301">
    <property type="term" value="F:kinase activity"/>
    <property type="evidence" value="ECO:0007669"/>
    <property type="project" value="UniProtKB-KW"/>
</dbReference>
<dbReference type="InterPro" id="IPR027417">
    <property type="entry name" value="P-loop_NTPase"/>
</dbReference>
<dbReference type="PANTHER" id="PTHR10285">
    <property type="entry name" value="URIDINE KINASE"/>
    <property type="match status" value="1"/>
</dbReference>
<keyword evidence="2" id="KW-0808">Transferase</keyword>
<dbReference type="SUPFAM" id="SSF52540">
    <property type="entry name" value="P-loop containing nucleoside triphosphate hydrolases"/>
    <property type="match status" value="1"/>
</dbReference>
<dbReference type="GO" id="GO:0005524">
    <property type="term" value="F:ATP binding"/>
    <property type="evidence" value="ECO:0007669"/>
    <property type="project" value="InterPro"/>
</dbReference>
<dbReference type="Pfam" id="PF00485">
    <property type="entry name" value="PRK"/>
    <property type="match status" value="1"/>
</dbReference>
<proteinExistence type="predicted"/>
<gene>
    <name evidence="2" type="ORF">HMPREF0388_0133</name>
</gene>
<dbReference type="HOGENOM" id="CLU_067202_2_1_11"/>
<dbReference type="EMBL" id="AEPY01000001">
    <property type="protein sequence ID" value="EFU80981.1"/>
    <property type="molecule type" value="Genomic_DNA"/>
</dbReference>
<keyword evidence="2" id="KW-0418">Kinase</keyword>
<dbReference type="InterPro" id="IPR006083">
    <property type="entry name" value="PRK/URK"/>
</dbReference>
<name>E6LW96_9ACTO</name>
<reference evidence="2 3" key="1">
    <citation type="submission" date="2010-12" db="EMBL/GenBank/DDBJ databases">
        <authorList>
            <person name="Muzny D."/>
            <person name="Qin X."/>
            <person name="Deng J."/>
            <person name="Jiang H."/>
            <person name="Liu Y."/>
            <person name="Qu J."/>
            <person name="Song X.-Z."/>
            <person name="Zhang L."/>
            <person name="Thornton R."/>
            <person name="Coyle M."/>
            <person name="Francisco L."/>
            <person name="Jackson L."/>
            <person name="Javaid M."/>
            <person name="Korchina V."/>
            <person name="Kovar C."/>
            <person name="Mata R."/>
            <person name="Mathew T."/>
            <person name="Ngo R."/>
            <person name="Nguyen L."/>
            <person name="Nguyen N."/>
            <person name="Okwuonu G."/>
            <person name="Ongeri F."/>
            <person name="Pham C."/>
            <person name="Simmons D."/>
            <person name="Wilczek-Boney K."/>
            <person name="Hale W."/>
            <person name="Jakkamsetti A."/>
            <person name="Pham P."/>
            <person name="Ruth R."/>
            <person name="San Lucas F."/>
            <person name="Warren J."/>
            <person name="Zhang J."/>
            <person name="Zhao Z."/>
            <person name="Zhou C."/>
            <person name="Zhu D."/>
            <person name="Lee S."/>
            <person name="Bess C."/>
            <person name="Blankenburg K."/>
            <person name="Forbes L."/>
            <person name="Fu Q."/>
            <person name="Gubbala S."/>
            <person name="Hirani K."/>
            <person name="Jayaseelan J.C."/>
            <person name="Lara F."/>
            <person name="Munidasa M."/>
            <person name="Palculict T."/>
            <person name="Patil S."/>
            <person name="Pu L.-L."/>
            <person name="Saada N."/>
            <person name="Tang L."/>
            <person name="Weissenberger G."/>
            <person name="Zhu Y."/>
            <person name="Hemphill L."/>
            <person name="Shang Y."/>
            <person name="Youmans B."/>
            <person name="Ayvaz T."/>
            <person name="Ross M."/>
            <person name="Santibanez J."/>
            <person name="Aqrawi P."/>
            <person name="Gross S."/>
            <person name="Joshi V."/>
            <person name="Fowler G."/>
            <person name="Nazareth L."/>
            <person name="Reid J."/>
            <person name="Worley K."/>
            <person name="Petrosino J."/>
            <person name="Highlander S."/>
            <person name="Gibbs R."/>
        </authorList>
    </citation>
    <scope>NUCLEOTIDE SEQUENCE [LARGE SCALE GENOMIC DNA]</scope>
    <source>
        <strain evidence="2 3">ATCC 51333</strain>
    </source>
</reference>
<dbReference type="Proteomes" id="UP000005573">
    <property type="component" value="Unassembled WGS sequence"/>
</dbReference>
<accession>E6LW96</accession>
<evidence type="ECO:0000313" key="3">
    <source>
        <dbReference type="Proteomes" id="UP000005573"/>
    </source>
</evidence>
<evidence type="ECO:0000313" key="2">
    <source>
        <dbReference type="EMBL" id="EFU80981.1"/>
    </source>
</evidence>
<dbReference type="Gene3D" id="3.40.50.300">
    <property type="entry name" value="P-loop containing nucleotide triphosphate hydrolases"/>
    <property type="match status" value="1"/>
</dbReference>
<dbReference type="RefSeq" id="WP_004008605.1">
    <property type="nucleotide sequence ID" value="NZ_GL622340.1"/>
</dbReference>
<comment type="caution">
    <text evidence="2">The sequence shown here is derived from an EMBL/GenBank/DDBJ whole genome shotgun (WGS) entry which is preliminary data.</text>
</comment>
<protein>
    <submittedName>
        <fullName evidence="2">Putative fructose transport system kinase</fullName>
    </submittedName>
</protein>
<feature type="domain" description="Phosphoribulokinase/uridine kinase" evidence="1">
    <location>
        <begin position="33"/>
        <end position="215"/>
    </location>
</feature>